<feature type="transmembrane region" description="Helical" evidence="1">
    <location>
        <begin position="173"/>
        <end position="193"/>
    </location>
</feature>
<keyword evidence="1" id="KW-1133">Transmembrane helix</keyword>
<keyword evidence="1" id="KW-0472">Membrane</keyword>
<protein>
    <submittedName>
        <fullName evidence="2">Uncharacterized protein</fullName>
    </submittedName>
</protein>
<proteinExistence type="predicted"/>
<reference evidence="2 3" key="1">
    <citation type="submission" date="2015-03" db="EMBL/GenBank/DDBJ databases">
        <title>RNA-seq based gene annotation and comparative genomics of four Zymoseptoria species reveal species-specific pathogenicity related genes and transposable element activity.</title>
        <authorList>
            <person name="Grandaubert J."/>
            <person name="Bhattacharyya A."/>
            <person name="Stukenbrock E.H."/>
        </authorList>
    </citation>
    <scope>NUCLEOTIDE SEQUENCE [LARGE SCALE GENOMIC DNA]</scope>
    <source>
        <strain evidence="2 3">Zb18110</strain>
    </source>
</reference>
<evidence type="ECO:0000313" key="3">
    <source>
        <dbReference type="Proteomes" id="UP000033647"/>
    </source>
</evidence>
<keyword evidence="1" id="KW-0812">Transmembrane</keyword>
<feature type="transmembrane region" description="Helical" evidence="1">
    <location>
        <begin position="20"/>
        <end position="38"/>
    </location>
</feature>
<organism evidence="2 3">
    <name type="scientific">Zymoseptoria brevis</name>
    <dbReference type="NCBI Taxonomy" id="1047168"/>
    <lineage>
        <taxon>Eukaryota</taxon>
        <taxon>Fungi</taxon>
        <taxon>Dikarya</taxon>
        <taxon>Ascomycota</taxon>
        <taxon>Pezizomycotina</taxon>
        <taxon>Dothideomycetes</taxon>
        <taxon>Dothideomycetidae</taxon>
        <taxon>Mycosphaerellales</taxon>
        <taxon>Mycosphaerellaceae</taxon>
        <taxon>Zymoseptoria</taxon>
    </lineage>
</organism>
<dbReference type="OrthoDB" id="3903561at2759"/>
<evidence type="ECO:0000256" key="1">
    <source>
        <dbReference type="SAM" id="Phobius"/>
    </source>
</evidence>
<dbReference type="STRING" id="1047168.A0A0F4GDS1"/>
<sequence length="479" mass="54017">MRVLSTAGPNNRIRSTLEDVISPALFLATFLIFTTTFFTTRDGASNNTANGFSCSSDNPTFPWQSGWNEIWDLSMFLSVNLAGGRFTFSQAKAIDISWDLVVGRGGQMFAAFVAYRVMRRSLLRSMESRPIHIPVTAALVFDGLSLSSLSAIYKDLVASLRKERRWNWRLFAFLWMVVYLTSFGTIVSAMTGYQTQTTPYLRLEVDPSISDPGNFTSTNDLIASRKIVKGRSSAVVEDGKRIGLEPFATLSSSAQPQEYNMVTLYLNNMTAKLDRNNHSECLNGATDHIRNPDFEIKFSRSGNRCILVNSNMTFRNTTYDLGIDPLKIKIEPIWTVDGIEMSRKYLEENSVCQPGKTYKWGFSCQLLLLFCSMTTVYAGIVAALHCDVCNFGRANNLDHRTGLYRDILDLAQEINNELDVDDKEVYLTAAVLETKITTQTGSIAVEAKHLPPRRRDVRRSKRTEIEEEAARDYEAFLRK</sequence>
<keyword evidence="3" id="KW-1185">Reference proteome</keyword>
<dbReference type="EMBL" id="LAFY01004092">
    <property type="protein sequence ID" value="KJX95142.1"/>
    <property type="molecule type" value="Genomic_DNA"/>
</dbReference>
<gene>
    <name evidence="2" type="ORF">TI39_contig4132g00006</name>
</gene>
<comment type="caution">
    <text evidence="2">The sequence shown here is derived from an EMBL/GenBank/DDBJ whole genome shotgun (WGS) entry which is preliminary data.</text>
</comment>
<accession>A0A0F4GDS1</accession>
<dbReference type="Proteomes" id="UP000033647">
    <property type="component" value="Unassembled WGS sequence"/>
</dbReference>
<dbReference type="AlphaFoldDB" id="A0A0F4GDS1"/>
<name>A0A0F4GDS1_9PEZI</name>
<evidence type="ECO:0000313" key="2">
    <source>
        <dbReference type="EMBL" id="KJX95142.1"/>
    </source>
</evidence>